<evidence type="ECO:0000313" key="2">
    <source>
        <dbReference type="EMBL" id="TKR73572.1"/>
    </source>
</evidence>
<gene>
    <name evidence="2" type="ORF">L596_020870</name>
</gene>
<feature type="chain" id="PRO_5020654081" evidence="1">
    <location>
        <begin position="17"/>
        <end position="209"/>
    </location>
</feature>
<comment type="caution">
    <text evidence="2">The sequence shown here is derived from an EMBL/GenBank/DDBJ whole genome shotgun (WGS) entry which is preliminary data.</text>
</comment>
<dbReference type="EMBL" id="AZBU02000006">
    <property type="protein sequence ID" value="TKR73572.1"/>
    <property type="molecule type" value="Genomic_DNA"/>
</dbReference>
<sequence>MYRFAFLLILVQLAAAQQIRECTCAEIQQCEAKYVDQLVPCADSCKQHATSLGANYDILKKCITDKEQVIVASMTCTEKALSNSCAAAPGKMVNKRYPETLKIAALAEINRMLGSSGIAGQVKSLLATGKKFASCVKTCMDKNTKNCIKKLGCGLDLPSDNELVQIAKKCAINSGFNTAAVQSVCNCAAGAAGAGVKGLTGVCNKIVIS</sequence>
<dbReference type="Proteomes" id="UP000298663">
    <property type="component" value="Unassembled WGS sequence"/>
</dbReference>
<name>A0A4U5MVG0_STECR</name>
<dbReference type="STRING" id="34508.A0A4U5MVG0"/>
<protein>
    <submittedName>
        <fullName evidence="2">Uncharacterized protein</fullName>
    </submittedName>
</protein>
<feature type="signal peptide" evidence="1">
    <location>
        <begin position="1"/>
        <end position="16"/>
    </location>
</feature>
<keyword evidence="1" id="KW-0732">Signal</keyword>
<accession>A0A4U5MVG0</accession>
<dbReference type="OrthoDB" id="5833681at2759"/>
<dbReference type="AlphaFoldDB" id="A0A4U5MVG0"/>
<reference evidence="2 3" key="2">
    <citation type="journal article" date="2019" name="G3 (Bethesda)">
        <title>Hybrid Assembly of the Genome of the Entomopathogenic Nematode Steinernema carpocapsae Identifies the X-Chromosome.</title>
        <authorList>
            <person name="Serra L."/>
            <person name="Macchietto M."/>
            <person name="Macias-Munoz A."/>
            <person name="McGill C.J."/>
            <person name="Rodriguez I.M."/>
            <person name="Rodriguez B."/>
            <person name="Murad R."/>
            <person name="Mortazavi A."/>
        </authorList>
    </citation>
    <scope>NUCLEOTIDE SEQUENCE [LARGE SCALE GENOMIC DNA]</scope>
    <source>
        <strain evidence="2 3">ALL</strain>
    </source>
</reference>
<evidence type="ECO:0000256" key="1">
    <source>
        <dbReference type="SAM" id="SignalP"/>
    </source>
</evidence>
<reference evidence="2 3" key="1">
    <citation type="journal article" date="2015" name="Genome Biol.">
        <title>Comparative genomics of Steinernema reveals deeply conserved gene regulatory networks.</title>
        <authorList>
            <person name="Dillman A.R."/>
            <person name="Macchietto M."/>
            <person name="Porter C.F."/>
            <person name="Rogers A."/>
            <person name="Williams B."/>
            <person name="Antoshechkin I."/>
            <person name="Lee M.M."/>
            <person name="Goodwin Z."/>
            <person name="Lu X."/>
            <person name="Lewis E.E."/>
            <person name="Goodrich-Blair H."/>
            <person name="Stock S.P."/>
            <person name="Adams B.J."/>
            <person name="Sternberg P.W."/>
            <person name="Mortazavi A."/>
        </authorList>
    </citation>
    <scope>NUCLEOTIDE SEQUENCE [LARGE SCALE GENOMIC DNA]</scope>
    <source>
        <strain evidence="2 3">ALL</strain>
    </source>
</reference>
<dbReference type="PANTHER" id="PTHR34401">
    <property type="entry name" value="PROTEIN CBG12388-RELATED"/>
    <property type="match status" value="1"/>
</dbReference>
<proteinExistence type="predicted"/>
<organism evidence="2 3">
    <name type="scientific">Steinernema carpocapsae</name>
    <name type="common">Entomopathogenic nematode</name>
    <dbReference type="NCBI Taxonomy" id="34508"/>
    <lineage>
        <taxon>Eukaryota</taxon>
        <taxon>Metazoa</taxon>
        <taxon>Ecdysozoa</taxon>
        <taxon>Nematoda</taxon>
        <taxon>Chromadorea</taxon>
        <taxon>Rhabditida</taxon>
        <taxon>Tylenchina</taxon>
        <taxon>Panagrolaimomorpha</taxon>
        <taxon>Strongyloidoidea</taxon>
        <taxon>Steinernematidae</taxon>
        <taxon>Steinernema</taxon>
    </lineage>
</organism>
<evidence type="ECO:0000313" key="3">
    <source>
        <dbReference type="Proteomes" id="UP000298663"/>
    </source>
</evidence>
<dbReference type="PANTHER" id="PTHR34401:SF3">
    <property type="entry name" value="DB DOMAIN-CONTAINING PROTEIN"/>
    <property type="match status" value="1"/>
</dbReference>
<keyword evidence="3" id="KW-1185">Reference proteome</keyword>